<proteinExistence type="predicted"/>
<evidence type="ECO:0008006" key="4">
    <source>
        <dbReference type="Google" id="ProtNLM"/>
    </source>
</evidence>
<organism evidence="2 3">
    <name type="scientific">Streptomyces cellulosae</name>
    <dbReference type="NCBI Taxonomy" id="1968"/>
    <lineage>
        <taxon>Bacteria</taxon>
        <taxon>Bacillati</taxon>
        <taxon>Actinomycetota</taxon>
        <taxon>Actinomycetes</taxon>
        <taxon>Kitasatosporales</taxon>
        <taxon>Streptomycetaceae</taxon>
        <taxon>Streptomyces</taxon>
    </lineage>
</organism>
<dbReference type="Proteomes" id="UP001612415">
    <property type="component" value="Unassembled WGS sequence"/>
</dbReference>
<sequence>MSWDEWEQLKTQAIERQATQMQLNQLPADQGGTSPGSGGASGKVRSDKAAWSKAGKDVSGLRDNISKALTQLQDGQAGLGKDSGCLTATAQRDVYDSWDRYVKDVSGRCEALAGLFERVGTDLLRTDEAIGSEVTLLEIQYDDTPAVGGQAGDR</sequence>
<name>A0ABW7Y5X5_STRCE</name>
<gene>
    <name evidence="2" type="ORF">ACIA8P_24405</name>
</gene>
<dbReference type="RefSeq" id="WP_398658384.1">
    <property type="nucleotide sequence ID" value="NZ_JBITDC010000009.1"/>
</dbReference>
<dbReference type="EMBL" id="JBITDC010000009">
    <property type="protein sequence ID" value="MFI5677771.1"/>
    <property type="molecule type" value="Genomic_DNA"/>
</dbReference>
<comment type="caution">
    <text evidence="2">The sequence shown here is derived from an EMBL/GenBank/DDBJ whole genome shotgun (WGS) entry which is preliminary data.</text>
</comment>
<feature type="compositionally biased region" description="Basic and acidic residues" evidence="1">
    <location>
        <begin position="44"/>
        <end position="57"/>
    </location>
</feature>
<keyword evidence="3" id="KW-1185">Reference proteome</keyword>
<reference evidence="2 3" key="1">
    <citation type="submission" date="2024-10" db="EMBL/GenBank/DDBJ databases">
        <title>The Natural Products Discovery Center: Release of the First 8490 Sequenced Strains for Exploring Actinobacteria Biosynthetic Diversity.</title>
        <authorList>
            <person name="Kalkreuter E."/>
            <person name="Kautsar S.A."/>
            <person name="Yang D."/>
            <person name="Bader C.D."/>
            <person name="Teijaro C.N."/>
            <person name="Fluegel L."/>
            <person name="Davis C.M."/>
            <person name="Simpson J.R."/>
            <person name="Lauterbach L."/>
            <person name="Steele A.D."/>
            <person name="Gui C."/>
            <person name="Meng S."/>
            <person name="Li G."/>
            <person name="Viehrig K."/>
            <person name="Ye F."/>
            <person name="Su P."/>
            <person name="Kiefer A.F."/>
            <person name="Nichols A."/>
            <person name="Cepeda A.J."/>
            <person name="Yan W."/>
            <person name="Fan B."/>
            <person name="Jiang Y."/>
            <person name="Adhikari A."/>
            <person name="Zheng C.-J."/>
            <person name="Schuster L."/>
            <person name="Cowan T.M."/>
            <person name="Smanski M.J."/>
            <person name="Chevrette M.G."/>
            <person name="De Carvalho L.P.S."/>
            <person name="Shen B."/>
        </authorList>
    </citation>
    <scope>NUCLEOTIDE SEQUENCE [LARGE SCALE GENOMIC DNA]</scope>
    <source>
        <strain evidence="2 3">NPDC051599</strain>
    </source>
</reference>
<protein>
    <recommendedName>
        <fullName evidence="4">AG1 protein</fullName>
    </recommendedName>
</protein>
<accession>A0ABW7Y5X5</accession>
<evidence type="ECO:0000313" key="3">
    <source>
        <dbReference type="Proteomes" id="UP001612415"/>
    </source>
</evidence>
<evidence type="ECO:0000313" key="2">
    <source>
        <dbReference type="EMBL" id="MFI5677771.1"/>
    </source>
</evidence>
<feature type="region of interest" description="Disordered" evidence="1">
    <location>
        <begin position="19"/>
        <end position="57"/>
    </location>
</feature>
<evidence type="ECO:0000256" key="1">
    <source>
        <dbReference type="SAM" id="MobiDB-lite"/>
    </source>
</evidence>